<protein>
    <submittedName>
        <fullName evidence="1">SAV_915 family protein</fullName>
    </submittedName>
</protein>
<reference evidence="2" key="1">
    <citation type="journal article" date="2019" name="Int. J. Syst. Evol. Microbiol.">
        <title>The Global Catalogue of Microorganisms (GCM) 10K type strain sequencing project: providing services to taxonomists for standard genome sequencing and annotation.</title>
        <authorList>
            <consortium name="The Broad Institute Genomics Platform"/>
            <consortium name="The Broad Institute Genome Sequencing Center for Infectious Disease"/>
            <person name="Wu L."/>
            <person name="Ma J."/>
        </authorList>
    </citation>
    <scope>NUCLEOTIDE SEQUENCE [LARGE SCALE GENOMIC DNA]</scope>
    <source>
        <strain evidence="2">CGMCC 1.15180</strain>
    </source>
</reference>
<dbReference type="Proteomes" id="UP001596139">
    <property type="component" value="Unassembled WGS sequence"/>
</dbReference>
<dbReference type="NCBIfam" id="NF042914">
    <property type="entry name" value="SAV915_dom"/>
    <property type="match status" value="1"/>
</dbReference>
<evidence type="ECO:0000313" key="1">
    <source>
        <dbReference type="EMBL" id="MFC6065282.1"/>
    </source>
</evidence>
<comment type="caution">
    <text evidence="1">The sequence shown here is derived from an EMBL/GenBank/DDBJ whole genome shotgun (WGS) entry which is preliminary data.</text>
</comment>
<evidence type="ECO:0000313" key="2">
    <source>
        <dbReference type="Proteomes" id="UP001596139"/>
    </source>
</evidence>
<organism evidence="1 2">
    <name type="scientific">Streptomyces ochraceiscleroticus</name>
    <dbReference type="NCBI Taxonomy" id="47761"/>
    <lineage>
        <taxon>Bacteria</taxon>
        <taxon>Bacillati</taxon>
        <taxon>Actinomycetota</taxon>
        <taxon>Actinomycetes</taxon>
        <taxon>Kitasatosporales</taxon>
        <taxon>Streptomycetaceae</taxon>
        <taxon>Streptomyces</taxon>
    </lineage>
</organism>
<gene>
    <name evidence="1" type="ORF">ACFP4F_22460</name>
</gene>
<sequence>MSDVSPAEEPEARGQGRAGALYVPVRPGPAGYAARLFRTPLGERTAVGFTTLQQLVSTLGPGQAWIKLSEPALRALTVPLGITRLLLNPSLAASTAAPSARAAAPRLPLTIRRGARKRSEVTTTLPARSDMATALHAIAIRQHLVKTGTVGAKTA</sequence>
<name>A0ABW1MPJ1_9ACTN</name>
<accession>A0ABW1MPJ1</accession>
<dbReference type="EMBL" id="JBHSPX010000007">
    <property type="protein sequence ID" value="MFC6065282.1"/>
    <property type="molecule type" value="Genomic_DNA"/>
</dbReference>
<dbReference type="RefSeq" id="WP_063761845.1">
    <property type="nucleotide sequence ID" value="NZ_JBHSPX010000007.1"/>
</dbReference>
<dbReference type="InterPro" id="IPR049975">
    <property type="entry name" value="SAV_915-like_dom"/>
</dbReference>
<proteinExistence type="predicted"/>
<keyword evidence="2" id="KW-1185">Reference proteome</keyword>